<evidence type="ECO:0000313" key="1">
    <source>
        <dbReference type="EMBL" id="KAG8595511.1"/>
    </source>
</evidence>
<comment type="caution">
    <text evidence="1">The sequence shown here is derived from an EMBL/GenBank/DDBJ whole genome shotgun (WGS) entry which is preliminary data.</text>
</comment>
<keyword evidence="2" id="KW-1185">Reference proteome</keyword>
<sequence>MTKIFTQVLFCFYDRVVLGPFGDFTILACCISKRKRIFVYCKMDVFFYGRIRGFWVTLWISLKVNLKKNYGKLNCVIMSSPK</sequence>
<protein>
    <submittedName>
        <fullName evidence="1">Uncharacterized protein</fullName>
    </submittedName>
</protein>
<dbReference type="EMBL" id="WNYA01000001">
    <property type="protein sequence ID" value="KAG8595511.1"/>
    <property type="molecule type" value="Genomic_DNA"/>
</dbReference>
<evidence type="ECO:0000313" key="2">
    <source>
        <dbReference type="Proteomes" id="UP000824782"/>
    </source>
</evidence>
<dbReference type="AlphaFoldDB" id="A0AAV7DE61"/>
<gene>
    <name evidence="1" type="ORF">GDO81_001547</name>
</gene>
<proteinExistence type="predicted"/>
<dbReference type="Proteomes" id="UP000824782">
    <property type="component" value="Unassembled WGS sequence"/>
</dbReference>
<accession>A0AAV7DE61</accession>
<name>A0AAV7DE61_ENGPU</name>
<reference evidence="1" key="1">
    <citation type="thesis" date="2020" institute="ProQuest LLC" country="789 East Eisenhower Parkway, Ann Arbor, MI, USA">
        <title>Comparative Genomics and Chromosome Evolution.</title>
        <authorList>
            <person name="Mudd A.B."/>
        </authorList>
    </citation>
    <scope>NUCLEOTIDE SEQUENCE</scope>
    <source>
        <strain evidence="1">237g6f4</strain>
        <tissue evidence="1">Blood</tissue>
    </source>
</reference>
<organism evidence="1 2">
    <name type="scientific">Engystomops pustulosus</name>
    <name type="common">Tungara frog</name>
    <name type="synonym">Physalaemus pustulosus</name>
    <dbReference type="NCBI Taxonomy" id="76066"/>
    <lineage>
        <taxon>Eukaryota</taxon>
        <taxon>Metazoa</taxon>
        <taxon>Chordata</taxon>
        <taxon>Craniata</taxon>
        <taxon>Vertebrata</taxon>
        <taxon>Euteleostomi</taxon>
        <taxon>Amphibia</taxon>
        <taxon>Batrachia</taxon>
        <taxon>Anura</taxon>
        <taxon>Neobatrachia</taxon>
        <taxon>Hyloidea</taxon>
        <taxon>Leptodactylidae</taxon>
        <taxon>Leiuperinae</taxon>
        <taxon>Engystomops</taxon>
    </lineage>
</organism>